<feature type="transmembrane region" description="Helical" evidence="2">
    <location>
        <begin position="35"/>
        <end position="54"/>
    </location>
</feature>
<dbReference type="Proteomes" id="UP000242656">
    <property type="component" value="Unassembled WGS sequence"/>
</dbReference>
<feature type="transmembrane region" description="Helical" evidence="2">
    <location>
        <begin position="84"/>
        <end position="103"/>
    </location>
</feature>
<evidence type="ECO:0000313" key="4">
    <source>
        <dbReference type="EMBL" id="PFK47104.1"/>
    </source>
</evidence>
<dbReference type="Gene3D" id="1.20.120.1220">
    <property type="match status" value="1"/>
</dbReference>
<dbReference type="GO" id="GO:0005886">
    <property type="term" value="C:plasma membrane"/>
    <property type="evidence" value="ECO:0007669"/>
    <property type="project" value="TreeGrafter"/>
</dbReference>
<comment type="similarity">
    <text evidence="1">Belongs to the peptidase A24 family.</text>
</comment>
<dbReference type="PANTHER" id="PTHR30487:SF0">
    <property type="entry name" value="PREPILIN LEADER PEPTIDASE_N-METHYLTRANSFERASE-RELATED"/>
    <property type="match status" value="1"/>
</dbReference>
<evidence type="ECO:0000313" key="5">
    <source>
        <dbReference type="Proteomes" id="UP000242656"/>
    </source>
</evidence>
<organism evidence="4 5">
    <name type="scientific">Bacillus cereus</name>
    <dbReference type="NCBI Taxonomy" id="1396"/>
    <lineage>
        <taxon>Bacteria</taxon>
        <taxon>Bacillati</taxon>
        <taxon>Bacillota</taxon>
        <taxon>Bacilli</taxon>
        <taxon>Bacillales</taxon>
        <taxon>Bacillaceae</taxon>
        <taxon>Bacillus</taxon>
        <taxon>Bacillus cereus group</taxon>
    </lineage>
</organism>
<proteinExistence type="inferred from homology"/>
<keyword evidence="2" id="KW-0812">Transmembrane</keyword>
<keyword evidence="2" id="KW-1133">Transmembrane helix</keyword>
<dbReference type="EMBL" id="NUWN01000008">
    <property type="protein sequence ID" value="PFK47104.1"/>
    <property type="molecule type" value="Genomic_DNA"/>
</dbReference>
<comment type="caution">
    <text evidence="4">The sequence shown here is derived from an EMBL/GenBank/DDBJ whole genome shotgun (WGS) entry which is preliminary data.</text>
</comment>
<evidence type="ECO:0000256" key="2">
    <source>
        <dbReference type="SAM" id="Phobius"/>
    </source>
</evidence>
<feature type="domain" description="Prepilin type IV endopeptidase peptidase" evidence="3">
    <location>
        <begin position="66"/>
        <end position="168"/>
    </location>
</feature>
<dbReference type="RefSeq" id="WP_098489468.1">
    <property type="nucleotide sequence ID" value="NZ_NUWN01000008.1"/>
</dbReference>
<dbReference type="AlphaFoldDB" id="A0A2B0MW28"/>
<accession>A0A2B0MW28</accession>
<evidence type="ECO:0000256" key="1">
    <source>
        <dbReference type="ARBA" id="ARBA00005801"/>
    </source>
</evidence>
<dbReference type="Pfam" id="PF01478">
    <property type="entry name" value="Peptidase_A24"/>
    <property type="match status" value="1"/>
</dbReference>
<dbReference type="GO" id="GO:0006465">
    <property type="term" value="P:signal peptide processing"/>
    <property type="evidence" value="ECO:0007669"/>
    <property type="project" value="TreeGrafter"/>
</dbReference>
<dbReference type="PANTHER" id="PTHR30487">
    <property type="entry name" value="TYPE 4 PREPILIN-LIKE PROTEINS LEADER PEPTIDE-PROCESSING ENZYME"/>
    <property type="match status" value="1"/>
</dbReference>
<feature type="transmembrane region" description="Helical" evidence="2">
    <location>
        <begin position="181"/>
        <end position="200"/>
    </location>
</feature>
<feature type="transmembrane region" description="Helical" evidence="2">
    <location>
        <begin position="60"/>
        <end position="77"/>
    </location>
</feature>
<reference evidence="4 5" key="1">
    <citation type="submission" date="2017-09" db="EMBL/GenBank/DDBJ databases">
        <title>Large-scale bioinformatics analysis of Bacillus genomes uncovers conserved roles of natural products in bacterial physiology.</title>
        <authorList>
            <consortium name="Agbiome Team Llc"/>
            <person name="Bleich R.M."/>
            <person name="Grubbs K.J."/>
            <person name="Santa Maria K.C."/>
            <person name="Allen S.E."/>
            <person name="Farag S."/>
            <person name="Shank E.A."/>
            <person name="Bowers A."/>
        </authorList>
    </citation>
    <scope>NUCLEOTIDE SEQUENCE [LARGE SCALE GENOMIC DNA]</scope>
    <source>
        <strain evidence="4 5">AFS083043</strain>
    </source>
</reference>
<keyword evidence="2" id="KW-0472">Membrane</keyword>
<dbReference type="GO" id="GO:0004190">
    <property type="term" value="F:aspartic-type endopeptidase activity"/>
    <property type="evidence" value="ECO:0007669"/>
    <property type="project" value="InterPro"/>
</dbReference>
<gene>
    <name evidence="4" type="ORF">COI93_02210</name>
</gene>
<dbReference type="InterPro" id="IPR050882">
    <property type="entry name" value="Prepilin_peptidase/N-MTase"/>
</dbReference>
<feature type="transmembrane region" description="Helical" evidence="2">
    <location>
        <begin position="142"/>
        <end position="175"/>
    </location>
</feature>
<evidence type="ECO:0000259" key="3">
    <source>
        <dbReference type="Pfam" id="PF01478"/>
    </source>
</evidence>
<dbReference type="InterPro" id="IPR000045">
    <property type="entry name" value="Prepilin_IV_endopep_pep"/>
</dbReference>
<feature type="transmembrane region" description="Helical" evidence="2">
    <location>
        <begin position="109"/>
        <end position="130"/>
    </location>
</feature>
<name>A0A2B0MW28_BACCE</name>
<feature type="transmembrane region" description="Helical" evidence="2">
    <location>
        <begin position="6"/>
        <end position="23"/>
    </location>
</feature>
<sequence>MIYILLIICGVIIGYGLEWFSVFSLQGRDFTRMKYGKHCTAVVFGMFLPLLWYISDSSEAFIIGVVLAVLMIIVTLTDMMAMLILNKTLLLFVFPIIILRSIFPLENGLVSSISGALLAFVILAVLAIASKGQVGGGDVKLYTLLGFFFGMNAVLVHLFLACILAIIGTLCLILLKKKQRTDAISFAPYIALASMVMVIIGG</sequence>
<protein>
    <submittedName>
        <fullName evidence="4">Prepilin peptidase</fullName>
    </submittedName>
</protein>